<dbReference type="InterPro" id="IPR034660">
    <property type="entry name" value="DinB/YfiT-like"/>
</dbReference>
<reference evidence="4" key="2">
    <citation type="submission" date="2020-09" db="EMBL/GenBank/DDBJ databases">
        <authorList>
            <person name="Sun Q."/>
            <person name="Zhou Y."/>
        </authorList>
    </citation>
    <scope>NUCLEOTIDE SEQUENCE</scope>
    <source>
        <strain evidence="4">CGMCC 1.15254</strain>
    </source>
</reference>
<keyword evidence="5" id="KW-1185">Reference proteome</keyword>
<proteinExistence type="inferred from homology"/>
<dbReference type="AlphaFoldDB" id="A0A917C0Q3"/>
<feature type="binding site" evidence="3">
    <location>
        <position position="138"/>
    </location>
    <ligand>
        <name>a divalent metal cation</name>
        <dbReference type="ChEBI" id="CHEBI:60240"/>
    </ligand>
</feature>
<name>A0A917C0Q3_9PROT</name>
<evidence type="ECO:0000256" key="2">
    <source>
        <dbReference type="ARBA" id="ARBA00022723"/>
    </source>
</evidence>
<sequence>MVTYSAAYRMVHYMAWANHVTLQNAAQLSEEELHASRDTLFKTIAGTFDHILVIQEIFLAHLQGTKHNFTGRSRTTPLPFNDVAHRLRELDQHYIELAAHWSQDDLEEIIPFEFVNGGTGTMSREDILLHLANHSTYHRGFISTLMYPYHINSAASDLSVFLRDIWPIVKTINTPRQRYQAIIDQ</sequence>
<dbReference type="Pfam" id="PF05163">
    <property type="entry name" value="DinB"/>
    <property type="match status" value="1"/>
</dbReference>
<reference evidence="4" key="1">
    <citation type="journal article" date="2014" name="Int. J. Syst. Evol. Microbiol.">
        <title>Complete genome sequence of Corynebacterium casei LMG S-19264T (=DSM 44701T), isolated from a smear-ripened cheese.</title>
        <authorList>
            <consortium name="US DOE Joint Genome Institute (JGI-PGF)"/>
            <person name="Walter F."/>
            <person name="Albersmeier A."/>
            <person name="Kalinowski J."/>
            <person name="Ruckert C."/>
        </authorList>
    </citation>
    <scope>NUCLEOTIDE SEQUENCE</scope>
    <source>
        <strain evidence="4">CGMCC 1.15254</strain>
    </source>
</reference>
<evidence type="ECO:0000313" key="4">
    <source>
        <dbReference type="EMBL" id="GGF66763.1"/>
    </source>
</evidence>
<dbReference type="InterPro" id="IPR007837">
    <property type="entry name" value="DinB"/>
</dbReference>
<evidence type="ECO:0000256" key="3">
    <source>
        <dbReference type="PIRSR" id="PIRSR607837-1"/>
    </source>
</evidence>
<protein>
    <recommendedName>
        <fullName evidence="6">Damage-inducible protein DinB</fullName>
    </recommendedName>
</protein>
<keyword evidence="2 3" id="KW-0479">Metal-binding</keyword>
<comment type="caution">
    <text evidence="4">The sequence shown here is derived from an EMBL/GenBank/DDBJ whole genome shotgun (WGS) entry which is preliminary data.</text>
</comment>
<dbReference type="GO" id="GO:0046872">
    <property type="term" value="F:metal ion binding"/>
    <property type="evidence" value="ECO:0007669"/>
    <property type="project" value="UniProtKB-KW"/>
</dbReference>
<evidence type="ECO:0008006" key="6">
    <source>
        <dbReference type="Google" id="ProtNLM"/>
    </source>
</evidence>
<evidence type="ECO:0000256" key="1">
    <source>
        <dbReference type="ARBA" id="ARBA00008635"/>
    </source>
</evidence>
<feature type="binding site" evidence="3">
    <location>
        <position position="50"/>
    </location>
    <ligand>
        <name>a divalent metal cation</name>
        <dbReference type="ChEBI" id="CHEBI:60240"/>
    </ligand>
</feature>
<dbReference type="Proteomes" id="UP000632498">
    <property type="component" value="Unassembled WGS sequence"/>
</dbReference>
<accession>A0A917C0Q3</accession>
<comment type="similarity">
    <text evidence="1">Belongs to the DinB family.</text>
</comment>
<dbReference type="EMBL" id="BMHV01000014">
    <property type="protein sequence ID" value="GGF66763.1"/>
    <property type="molecule type" value="Genomic_DNA"/>
</dbReference>
<gene>
    <name evidence="4" type="ORF">GCM10011332_21090</name>
</gene>
<evidence type="ECO:0000313" key="5">
    <source>
        <dbReference type="Proteomes" id="UP000632498"/>
    </source>
</evidence>
<dbReference type="Gene3D" id="1.20.120.450">
    <property type="entry name" value="dinb family like domain"/>
    <property type="match status" value="1"/>
</dbReference>
<dbReference type="RefSeq" id="WP_188664696.1">
    <property type="nucleotide sequence ID" value="NZ_BMHV01000014.1"/>
</dbReference>
<dbReference type="PANTHER" id="PTHR37302">
    <property type="entry name" value="SLR1116 PROTEIN"/>
    <property type="match status" value="1"/>
</dbReference>
<dbReference type="SUPFAM" id="SSF109854">
    <property type="entry name" value="DinB/YfiT-like putative metalloenzymes"/>
    <property type="match status" value="1"/>
</dbReference>
<dbReference type="PANTHER" id="PTHR37302:SF1">
    <property type="entry name" value="PROTEIN DINB"/>
    <property type="match status" value="1"/>
</dbReference>
<feature type="binding site" evidence="3">
    <location>
        <position position="134"/>
    </location>
    <ligand>
        <name>a divalent metal cation</name>
        <dbReference type="ChEBI" id="CHEBI:60240"/>
    </ligand>
</feature>
<organism evidence="4 5">
    <name type="scientific">Terasakiella brassicae</name>
    <dbReference type="NCBI Taxonomy" id="1634917"/>
    <lineage>
        <taxon>Bacteria</taxon>
        <taxon>Pseudomonadati</taxon>
        <taxon>Pseudomonadota</taxon>
        <taxon>Alphaproteobacteria</taxon>
        <taxon>Rhodospirillales</taxon>
        <taxon>Terasakiellaceae</taxon>
        <taxon>Terasakiella</taxon>
    </lineage>
</organism>